<keyword evidence="1" id="KW-0732">Signal</keyword>
<protein>
    <recommendedName>
        <fullName evidence="4">HEAT repeat domain-containing protein</fullName>
    </recommendedName>
</protein>
<reference evidence="3" key="1">
    <citation type="submission" date="2016-11" db="EMBL/GenBank/DDBJ databases">
        <authorList>
            <person name="Shukria A."/>
            <person name="Stevens D.C."/>
        </authorList>
    </citation>
    <scope>NUCLEOTIDE SEQUENCE [LARGE SCALE GENOMIC DNA]</scope>
    <source>
        <strain evidence="3">Cbfe23</strain>
    </source>
</reference>
<proteinExistence type="predicted"/>
<dbReference type="EMBL" id="MPIN01000013">
    <property type="protein sequence ID" value="OJH35794.1"/>
    <property type="molecule type" value="Genomic_DNA"/>
</dbReference>
<evidence type="ECO:0000256" key="1">
    <source>
        <dbReference type="SAM" id="SignalP"/>
    </source>
</evidence>
<dbReference type="Proteomes" id="UP000182229">
    <property type="component" value="Unassembled WGS sequence"/>
</dbReference>
<keyword evidence="3" id="KW-1185">Reference proteome</keyword>
<evidence type="ECO:0000313" key="3">
    <source>
        <dbReference type="Proteomes" id="UP000182229"/>
    </source>
</evidence>
<accession>A0A1L9B0L9</accession>
<comment type="caution">
    <text evidence="2">The sequence shown here is derived from an EMBL/GenBank/DDBJ whole genome shotgun (WGS) entry which is preliminary data.</text>
</comment>
<evidence type="ECO:0000313" key="2">
    <source>
        <dbReference type="EMBL" id="OJH35794.1"/>
    </source>
</evidence>
<feature type="signal peptide" evidence="1">
    <location>
        <begin position="1"/>
        <end position="23"/>
    </location>
</feature>
<dbReference type="OrthoDB" id="5380856at2"/>
<dbReference type="AlphaFoldDB" id="A0A1L9B0L9"/>
<gene>
    <name evidence="2" type="ORF">BON30_37745</name>
</gene>
<evidence type="ECO:0008006" key="4">
    <source>
        <dbReference type="Google" id="ProtNLM"/>
    </source>
</evidence>
<name>A0A1L9B0L9_9BACT</name>
<dbReference type="STRING" id="83449.BON30_37745"/>
<dbReference type="RefSeq" id="WP_071903369.1">
    <property type="nucleotide sequence ID" value="NZ_MPIN01000013.1"/>
</dbReference>
<reference evidence="2 3" key="2">
    <citation type="submission" date="2016-12" db="EMBL/GenBank/DDBJ databases">
        <title>Draft Genome Sequence of Cystobacter ferrugineus Strain Cbfe23.</title>
        <authorList>
            <person name="Akbar S."/>
            <person name="Dowd S.E."/>
            <person name="Stevens D.C."/>
        </authorList>
    </citation>
    <scope>NUCLEOTIDE SEQUENCE [LARGE SCALE GENOMIC DNA]</scope>
    <source>
        <strain evidence="2 3">Cbfe23</strain>
    </source>
</reference>
<feature type="chain" id="PRO_5012092307" description="HEAT repeat domain-containing protein" evidence="1">
    <location>
        <begin position="24"/>
        <end position="332"/>
    </location>
</feature>
<sequence length="332" mass="36348">MRPASLLLALVSSCLVSLSPAHAFPIAPETLWGLARSAELVVLAEVTSREPAPEPKREQTSDGLASGVSLPEEIARLRVLEVWKGPKLDEVAVRFEAEVLCPAPPSYTPGQRVIAFLMQDQGEWYTAGLSYGTRHAPDTSTEAAYRTAVREAVAAEDSDAGRIDWGLRAAAHPELRWDGLYGLATLSTPLTRAQQQRLARSFISAPSLDGTLTMTLELLATYPSARLDAVVASALEELLGGDDPESANVSEQGWVPQALDLFATRLGRPTAVRKRMSVAVAIRSEARKQKKFPNSKQISLEHARRMRREWRELKRELHLAPTPLPQRAAPEP</sequence>
<organism evidence="2 3">
    <name type="scientific">Cystobacter ferrugineus</name>
    <dbReference type="NCBI Taxonomy" id="83449"/>
    <lineage>
        <taxon>Bacteria</taxon>
        <taxon>Pseudomonadati</taxon>
        <taxon>Myxococcota</taxon>
        <taxon>Myxococcia</taxon>
        <taxon>Myxococcales</taxon>
        <taxon>Cystobacterineae</taxon>
        <taxon>Archangiaceae</taxon>
        <taxon>Cystobacter</taxon>
    </lineage>
</organism>